<keyword evidence="2" id="KW-1185">Reference proteome</keyword>
<comment type="caution">
    <text evidence="1">The sequence shown here is derived from an EMBL/GenBank/DDBJ whole genome shotgun (WGS) entry which is preliminary data.</text>
</comment>
<dbReference type="Proteomes" id="UP001560573">
    <property type="component" value="Unassembled WGS sequence"/>
</dbReference>
<evidence type="ECO:0000313" key="2">
    <source>
        <dbReference type="Proteomes" id="UP001560573"/>
    </source>
</evidence>
<proteinExistence type="predicted"/>
<evidence type="ECO:0008006" key="3">
    <source>
        <dbReference type="Google" id="ProtNLM"/>
    </source>
</evidence>
<reference evidence="1 2" key="1">
    <citation type="submission" date="2023-07" db="EMBL/GenBank/DDBJ databases">
        <authorList>
            <person name="Lian W.-H."/>
        </authorList>
    </citation>
    <scope>NUCLEOTIDE SEQUENCE [LARGE SCALE GENOMIC DNA]</scope>
    <source>
        <strain evidence="1 2">SYSU DXS3180</strain>
    </source>
</reference>
<accession>A0ABV3ZBE8</accession>
<sequence>MNKLSLLSVSLLLGLTTFSQDCKYDLDSYDKFTKMHKLEKEVKLNKADLLGDGYLNVTICKYDSLNFIRLEYTSQKNLSISTSDKFLFLLDNQQTVVAMPQKNYMSERRRSNPKQQIIEASYSFEDPASFETLKKQKIQSVRIYYNGEFHDHNVKDKFQENFQSAMKCF</sequence>
<protein>
    <recommendedName>
        <fullName evidence="3">Lipoprotein</fullName>
    </recommendedName>
</protein>
<name>A0ABV3ZBE8_9BACT</name>
<dbReference type="EMBL" id="JAULBC010000002">
    <property type="protein sequence ID" value="MEX6687189.1"/>
    <property type="molecule type" value="Genomic_DNA"/>
</dbReference>
<gene>
    <name evidence="1" type="ORF">QTN47_06765</name>
</gene>
<evidence type="ECO:0000313" key="1">
    <source>
        <dbReference type="EMBL" id="MEX6687189.1"/>
    </source>
</evidence>
<dbReference type="RefSeq" id="WP_369328593.1">
    <property type="nucleotide sequence ID" value="NZ_JAULBC010000002.1"/>
</dbReference>
<organism evidence="1 2">
    <name type="scientific">Danxiaibacter flavus</name>
    <dbReference type="NCBI Taxonomy" id="3049108"/>
    <lineage>
        <taxon>Bacteria</taxon>
        <taxon>Pseudomonadati</taxon>
        <taxon>Bacteroidota</taxon>
        <taxon>Chitinophagia</taxon>
        <taxon>Chitinophagales</taxon>
        <taxon>Chitinophagaceae</taxon>
        <taxon>Danxiaibacter</taxon>
    </lineage>
</organism>